<proteinExistence type="predicted"/>
<organism evidence="1 2">
    <name type="scientific">Trichonephila clavata</name>
    <name type="common">Joro spider</name>
    <name type="synonym">Nephila clavata</name>
    <dbReference type="NCBI Taxonomy" id="2740835"/>
    <lineage>
        <taxon>Eukaryota</taxon>
        <taxon>Metazoa</taxon>
        <taxon>Ecdysozoa</taxon>
        <taxon>Arthropoda</taxon>
        <taxon>Chelicerata</taxon>
        <taxon>Arachnida</taxon>
        <taxon>Araneae</taxon>
        <taxon>Araneomorphae</taxon>
        <taxon>Entelegynae</taxon>
        <taxon>Araneoidea</taxon>
        <taxon>Nephilidae</taxon>
        <taxon>Trichonephila</taxon>
    </lineage>
</organism>
<comment type="caution">
    <text evidence="1">The sequence shown here is derived from an EMBL/GenBank/DDBJ whole genome shotgun (WGS) entry which is preliminary data.</text>
</comment>
<reference evidence="1" key="1">
    <citation type="submission" date="2020-07" db="EMBL/GenBank/DDBJ databases">
        <title>Multicomponent nature underlies the extraordinary mechanical properties of spider dragline silk.</title>
        <authorList>
            <person name="Kono N."/>
            <person name="Nakamura H."/>
            <person name="Mori M."/>
            <person name="Yoshida Y."/>
            <person name="Ohtoshi R."/>
            <person name="Malay A.D."/>
            <person name="Moran D.A.P."/>
            <person name="Tomita M."/>
            <person name="Numata K."/>
            <person name="Arakawa K."/>
        </authorList>
    </citation>
    <scope>NUCLEOTIDE SEQUENCE</scope>
</reference>
<evidence type="ECO:0000313" key="1">
    <source>
        <dbReference type="EMBL" id="GFR16166.1"/>
    </source>
</evidence>
<sequence>MKDETGNDYQDIPAARHPCLIDIVIPMGGVMSRTVQCVCIKFHTFLTKASSSGDWFYMDNIKVTEENKETSSKMTIG</sequence>
<name>A0A8X6LMJ3_TRICU</name>
<dbReference type="AlphaFoldDB" id="A0A8X6LMJ3"/>
<accession>A0A8X6LMJ3</accession>
<keyword evidence="2" id="KW-1185">Reference proteome</keyword>
<gene>
    <name evidence="1" type="ORF">TNCT_326731</name>
</gene>
<protein>
    <submittedName>
        <fullName evidence="1">Uncharacterized protein</fullName>
    </submittedName>
</protein>
<dbReference type="Proteomes" id="UP000887116">
    <property type="component" value="Unassembled WGS sequence"/>
</dbReference>
<evidence type="ECO:0000313" key="2">
    <source>
        <dbReference type="Proteomes" id="UP000887116"/>
    </source>
</evidence>
<dbReference type="EMBL" id="BMAO01007463">
    <property type="protein sequence ID" value="GFR16166.1"/>
    <property type="molecule type" value="Genomic_DNA"/>
</dbReference>